<dbReference type="GO" id="GO:0016887">
    <property type="term" value="F:ATP hydrolysis activity"/>
    <property type="evidence" value="ECO:0007669"/>
    <property type="project" value="InterPro"/>
</dbReference>
<keyword evidence="3" id="KW-0547">Nucleotide-binding</keyword>
<dbReference type="SUPFAM" id="SSF52540">
    <property type="entry name" value="P-loop containing nucleoside triphosphate hydrolases"/>
    <property type="match status" value="2"/>
</dbReference>
<dbReference type="GO" id="GO:1990275">
    <property type="term" value="F:preribosome binding"/>
    <property type="evidence" value="ECO:0007669"/>
    <property type="project" value="TreeGrafter"/>
</dbReference>
<evidence type="ECO:0000313" key="7">
    <source>
        <dbReference type="EMBL" id="TPX07885.1"/>
    </source>
</evidence>
<dbReference type="CDD" id="cd19511">
    <property type="entry name" value="RecA-like_CDC48_r2-like"/>
    <property type="match status" value="1"/>
</dbReference>
<keyword evidence="4" id="KW-0067">ATP-binding</keyword>
<dbReference type="InParanoid" id="A0A507AET6"/>
<dbReference type="SMART" id="SM00382">
    <property type="entry name" value="AAA"/>
    <property type="match status" value="2"/>
</dbReference>
<dbReference type="FunCoup" id="A0A507AET6">
    <property type="interactions" value="916"/>
</dbReference>
<dbReference type="AlphaFoldDB" id="A0A507AET6"/>
<dbReference type="OrthoDB" id="27435at2759"/>
<dbReference type="Gene3D" id="1.10.8.60">
    <property type="match status" value="2"/>
</dbReference>
<dbReference type="PROSITE" id="PS00674">
    <property type="entry name" value="AAA"/>
    <property type="match status" value="2"/>
</dbReference>
<dbReference type="GO" id="GO:0005634">
    <property type="term" value="C:nucleus"/>
    <property type="evidence" value="ECO:0007669"/>
    <property type="project" value="TreeGrafter"/>
</dbReference>
<dbReference type="GO" id="GO:0042254">
    <property type="term" value="P:ribosome biogenesis"/>
    <property type="evidence" value="ECO:0007669"/>
    <property type="project" value="TreeGrafter"/>
</dbReference>
<dbReference type="PANTHER" id="PTHR23077:SF171">
    <property type="entry name" value="NUCLEAR VALOSIN-CONTAINING PROTEIN-LIKE"/>
    <property type="match status" value="1"/>
</dbReference>
<dbReference type="GO" id="GO:0003723">
    <property type="term" value="F:RNA binding"/>
    <property type="evidence" value="ECO:0007669"/>
    <property type="project" value="TreeGrafter"/>
</dbReference>
<gene>
    <name evidence="7" type="ORF">E0L32_010460</name>
</gene>
<dbReference type="Proteomes" id="UP000319257">
    <property type="component" value="Unassembled WGS sequence"/>
</dbReference>
<name>A0A507AET6_9PEZI</name>
<feature type="domain" description="AAA+ ATPase" evidence="6">
    <location>
        <begin position="517"/>
        <end position="653"/>
    </location>
</feature>
<dbReference type="GO" id="GO:0005524">
    <property type="term" value="F:ATP binding"/>
    <property type="evidence" value="ECO:0007669"/>
    <property type="project" value="UniProtKB-KW"/>
</dbReference>
<dbReference type="InterPro" id="IPR050168">
    <property type="entry name" value="AAA_ATPase_domain"/>
</dbReference>
<dbReference type="PANTHER" id="PTHR23077">
    <property type="entry name" value="AAA-FAMILY ATPASE"/>
    <property type="match status" value="1"/>
</dbReference>
<dbReference type="InterPro" id="IPR003960">
    <property type="entry name" value="ATPase_AAA_CS"/>
</dbReference>
<dbReference type="InterPro" id="IPR003593">
    <property type="entry name" value="AAA+_ATPase"/>
</dbReference>
<evidence type="ECO:0000256" key="2">
    <source>
        <dbReference type="ARBA" id="ARBA00022737"/>
    </source>
</evidence>
<dbReference type="FunFam" id="3.40.50.300:FF:000018">
    <property type="entry name" value="Cell division control 48"/>
    <property type="match status" value="1"/>
</dbReference>
<accession>A0A507AET6</accession>
<evidence type="ECO:0000256" key="4">
    <source>
        <dbReference type="ARBA" id="ARBA00022840"/>
    </source>
</evidence>
<dbReference type="Pfam" id="PF17862">
    <property type="entry name" value="AAA_lid_3"/>
    <property type="match status" value="2"/>
</dbReference>
<feature type="domain" description="AAA+ ATPase" evidence="6">
    <location>
        <begin position="216"/>
        <end position="354"/>
    </location>
</feature>
<evidence type="ECO:0000256" key="3">
    <source>
        <dbReference type="ARBA" id="ARBA00022741"/>
    </source>
</evidence>
<dbReference type="InterPro" id="IPR041569">
    <property type="entry name" value="AAA_lid_3"/>
</dbReference>
<dbReference type="STRING" id="1093900.A0A507AET6"/>
<evidence type="ECO:0000256" key="1">
    <source>
        <dbReference type="ARBA" id="ARBA00006914"/>
    </source>
</evidence>
<evidence type="ECO:0000259" key="6">
    <source>
        <dbReference type="SMART" id="SM00382"/>
    </source>
</evidence>
<protein>
    <recommendedName>
        <fullName evidence="6">AAA+ ATPase domain-containing protein</fullName>
    </recommendedName>
</protein>
<feature type="region of interest" description="Disordered" evidence="5">
    <location>
        <begin position="111"/>
        <end position="182"/>
    </location>
</feature>
<dbReference type="InterPro" id="IPR003959">
    <property type="entry name" value="ATPase_AAA_core"/>
</dbReference>
<comment type="similarity">
    <text evidence="1">Belongs to the AAA ATPase family.</text>
</comment>
<evidence type="ECO:0000313" key="8">
    <source>
        <dbReference type="Proteomes" id="UP000319257"/>
    </source>
</evidence>
<keyword evidence="8" id="KW-1185">Reference proteome</keyword>
<reference evidence="7 8" key="1">
    <citation type="submission" date="2019-06" db="EMBL/GenBank/DDBJ databases">
        <title>Draft genome sequence of the filamentous fungus Phialemoniopsis curvata isolated from diesel fuel.</title>
        <authorList>
            <person name="Varaljay V.A."/>
            <person name="Lyon W.J."/>
            <person name="Crouch A.L."/>
            <person name="Drake C.E."/>
            <person name="Hollomon J.M."/>
            <person name="Nadeau L.J."/>
            <person name="Nunn H.S."/>
            <person name="Stevenson B.S."/>
            <person name="Bojanowski C.L."/>
            <person name="Crookes-Goodson W.J."/>
        </authorList>
    </citation>
    <scope>NUCLEOTIDE SEQUENCE [LARGE SCALE GENOMIC DNA]</scope>
    <source>
        <strain evidence="7 8">D216</strain>
    </source>
</reference>
<dbReference type="Pfam" id="PF00004">
    <property type="entry name" value="AAA"/>
    <property type="match status" value="2"/>
</dbReference>
<sequence length="754" mass="82353">MSGRLRIGIDRDVYQVVRKLEDEQPVKVPRLTVTSVYESIRRSNSSLARQKRRPLEDAIERVLTVRKQEIKALEADDDDSDELLEATAAARETDKPKDAFILNKQLTKHWNFGSATPTTTENSPSAQSALPDQKDGEQPTEMEIDSAPTERQSNGEPRLKRRRADRPSKPAVDRSPPTGLSIEDMSGIQETLAQLEIPVLIPLLYPHLYRDVHCKVSPAALLHGPSGCGKTALANALANFVGAPFISVSGSTLTSGISGESEKKIRDIFDEAISLAPCILFIDEIDCIAGKTDNAQKAMETRMVAEINTGMDRLERSTPPGKTVVVLAATSKPDTMDLSVRRRFATEAEMGMPNEKAREEILRTMSQGLALDDDVDFKVLARLTPGYVGADLKSVKITAVNNAVYHQASQSTSQLNGNQSPPDGLDDTQKRLWHLRAAAPANPPDEASSSSIKVTFADFKKAIESTEPAAKREGFSTIPDTSWSKVGAMRDVRQKLEENIIGPITDPERFARVGIRPGAGILLWGPPGCGKTLVAKAVANESKANFISIKGPEVLSKWVGESERAVRKLFARARASAPCIVFFDEMDALVPVRADASVDASTRVVNALLTELDGVDGRRGVFVIGATNRPDIIDPAIRRPGRLGSSVYVGLPSPDERVDILRTLYCNEIPAQYRVAQDQLLADLAKVAHDARCHNFSGADLVHLLQAAGKACLRRVEAEKDTIITIEDWETALNEVKPSVKDLDKYQRLLDAGE</sequence>
<comment type="caution">
    <text evidence="7">The sequence shown here is derived from an EMBL/GenBank/DDBJ whole genome shotgun (WGS) entry which is preliminary data.</text>
</comment>
<dbReference type="EMBL" id="SKBQ01000084">
    <property type="protein sequence ID" value="TPX07885.1"/>
    <property type="molecule type" value="Genomic_DNA"/>
</dbReference>
<dbReference type="Gene3D" id="3.40.50.300">
    <property type="entry name" value="P-loop containing nucleotide triphosphate hydrolases"/>
    <property type="match status" value="2"/>
</dbReference>
<feature type="compositionally biased region" description="Polar residues" evidence="5">
    <location>
        <begin position="113"/>
        <end position="130"/>
    </location>
</feature>
<evidence type="ECO:0000256" key="5">
    <source>
        <dbReference type="SAM" id="MobiDB-lite"/>
    </source>
</evidence>
<keyword evidence="2" id="KW-0677">Repeat</keyword>
<dbReference type="InterPro" id="IPR027417">
    <property type="entry name" value="P-loop_NTPase"/>
</dbReference>
<dbReference type="GeneID" id="41977907"/>
<proteinExistence type="inferred from homology"/>
<dbReference type="RefSeq" id="XP_030989596.1">
    <property type="nucleotide sequence ID" value="XM_031133080.1"/>
</dbReference>
<organism evidence="7 8">
    <name type="scientific">Thyridium curvatum</name>
    <dbReference type="NCBI Taxonomy" id="1093900"/>
    <lineage>
        <taxon>Eukaryota</taxon>
        <taxon>Fungi</taxon>
        <taxon>Dikarya</taxon>
        <taxon>Ascomycota</taxon>
        <taxon>Pezizomycotina</taxon>
        <taxon>Sordariomycetes</taxon>
        <taxon>Sordariomycetidae</taxon>
        <taxon>Thyridiales</taxon>
        <taxon>Thyridiaceae</taxon>
        <taxon>Thyridium</taxon>
    </lineage>
</organism>